<name>A0ABS0B071_9BACT</name>
<gene>
    <name evidence="1" type="ORF">NEPTK9_001298</name>
</gene>
<dbReference type="RefSeq" id="WP_194848092.1">
    <property type="nucleotide sequence ID" value="NZ_JAAEJV010000040.1"/>
</dbReference>
<dbReference type="Proteomes" id="UP001194714">
    <property type="component" value="Unassembled WGS sequence"/>
</dbReference>
<organism evidence="1 2">
    <name type="scientific">Candidatus Neptunichlamydia vexilliferae</name>
    <dbReference type="NCBI Taxonomy" id="1651774"/>
    <lineage>
        <taxon>Bacteria</taxon>
        <taxon>Pseudomonadati</taxon>
        <taxon>Chlamydiota</taxon>
        <taxon>Chlamydiia</taxon>
        <taxon>Parachlamydiales</taxon>
        <taxon>Simkaniaceae</taxon>
        <taxon>Candidatus Neptunichlamydia</taxon>
    </lineage>
</organism>
<comment type="caution">
    <text evidence="1">The sequence shown here is derived from an EMBL/GenBank/DDBJ whole genome shotgun (WGS) entry which is preliminary data.</text>
</comment>
<keyword evidence="2" id="KW-1185">Reference proteome</keyword>
<proteinExistence type="predicted"/>
<accession>A0ABS0B071</accession>
<sequence>MKRLLAIFVAVLLIIASMTYIAYANASLILAELIGHKTQTTVTTEDITFHSGCFAIEKLRIANPKEARLPTAMKVETIDIEAPYRQYFWNPIIIDKITMSDVYVNIQLYIKDQTKGNWQTLLKNMGQDHKSFFSVQREAIIKRLIFTNIQIDLILSDGRLHKLSPIERLEFDDVTSDKGIPTQEISEIIMQKMMHSIFIQQGLKAIIEAPATVIKGVLPFL</sequence>
<reference evidence="1 2" key="1">
    <citation type="submission" date="2020-01" db="EMBL/GenBank/DDBJ databases">
        <title>Draft genome sequence of Cand. Neptunochlamydia vexilliferae K9.</title>
        <authorList>
            <person name="Schulz F."/>
            <person name="Koestlbacher S."/>
            <person name="Wascher F."/>
            <person name="Pizzetti I."/>
            <person name="Horn M."/>
        </authorList>
    </citation>
    <scope>NUCLEOTIDE SEQUENCE [LARGE SCALE GENOMIC DNA]</scope>
    <source>
        <strain evidence="1 2">K9</strain>
    </source>
</reference>
<evidence type="ECO:0000313" key="2">
    <source>
        <dbReference type="Proteomes" id="UP001194714"/>
    </source>
</evidence>
<dbReference type="EMBL" id="JAAEJV010000040">
    <property type="protein sequence ID" value="MBF5059780.1"/>
    <property type="molecule type" value="Genomic_DNA"/>
</dbReference>
<protein>
    <submittedName>
        <fullName evidence="1">Uncharacterized protein</fullName>
    </submittedName>
</protein>
<evidence type="ECO:0000313" key="1">
    <source>
        <dbReference type="EMBL" id="MBF5059780.1"/>
    </source>
</evidence>